<dbReference type="RefSeq" id="WP_242331898.1">
    <property type="nucleotide sequence ID" value="NZ_CP071872.1"/>
</dbReference>
<name>A0ABY3WPD3_9ACTN</name>
<dbReference type="Proteomes" id="UP000828924">
    <property type="component" value="Chromosome"/>
</dbReference>
<protein>
    <submittedName>
        <fullName evidence="1">Uncharacterized protein</fullName>
    </submittedName>
</protein>
<accession>A0ABY3WPD3</accession>
<keyword evidence="2" id="KW-1185">Reference proteome</keyword>
<dbReference type="EMBL" id="CP071872">
    <property type="protein sequence ID" value="UNM13177.1"/>
    <property type="molecule type" value="Genomic_DNA"/>
</dbReference>
<gene>
    <name evidence="1" type="ORF">J4032_18255</name>
</gene>
<proteinExistence type="predicted"/>
<organism evidence="1 2">
    <name type="scientific">Streptomyces formicae</name>
    <dbReference type="NCBI Taxonomy" id="1616117"/>
    <lineage>
        <taxon>Bacteria</taxon>
        <taxon>Bacillati</taxon>
        <taxon>Actinomycetota</taxon>
        <taxon>Actinomycetes</taxon>
        <taxon>Kitasatosporales</taxon>
        <taxon>Streptomycetaceae</taxon>
        <taxon>Streptomyces</taxon>
    </lineage>
</organism>
<evidence type="ECO:0000313" key="1">
    <source>
        <dbReference type="EMBL" id="UNM13177.1"/>
    </source>
</evidence>
<evidence type="ECO:0000313" key="2">
    <source>
        <dbReference type="Proteomes" id="UP000828924"/>
    </source>
</evidence>
<reference evidence="1 2" key="1">
    <citation type="submission" date="2021-03" db="EMBL/GenBank/DDBJ databases">
        <title>Complete genome of Streptomyces formicae strain 1H-GS9 (DSM 100524).</title>
        <authorList>
            <person name="Atanasov K.E."/>
            <person name="Altabella T."/>
            <person name="Ferrer A."/>
        </authorList>
    </citation>
    <scope>NUCLEOTIDE SEQUENCE [LARGE SCALE GENOMIC DNA]</scope>
    <source>
        <strain evidence="1 2">1H-GS9</strain>
    </source>
</reference>
<sequence>MQVTYYEGAACLLAYSYRGSINYIAAGGTVSIDLTVQNKQSTDVVCEKIVYTIPVGSGTVDLAVDKPSSVTAGGNWSCTGSLSGDKKSYVITAVPKPGKNTLKGRGMSETVATVSGVRINDKSGDAVVRVEASTAPARQEGFDLVITKFPSGFKFDYFHPQSISVPAGQPVVLAWSGKNVEEYSLTYGAGGELQRVPIGGDATECKVAGLEHRTAFALQAHVKTDDRLDLYPTLTTMVDVKPADSSWNVRDVICNGTAQLGNLRGLKSQSLVVDLYFRKDNIEQFAKDGLQITTNGEGILSFTQEPAGSFAELTVSHGGVAPHYTGSKLHGLAPAEYSGDSTPAWLRSPIFPGDSIFVIAREGEVVNLKPTAEFADQVKTSTSKSNRRVSVLWCGFGTASSLKEVSFPSVLQKTNNETNYTTTPSLESLRSGG</sequence>